<dbReference type="InterPro" id="IPR000595">
    <property type="entry name" value="cNMP-bd_dom"/>
</dbReference>
<comment type="caution">
    <text evidence="2">The sequence shown here is derived from an EMBL/GenBank/DDBJ whole genome shotgun (WGS) entry which is preliminary data.</text>
</comment>
<dbReference type="RefSeq" id="WP_212189658.1">
    <property type="nucleotide sequence ID" value="NZ_JAGTAR010000010.1"/>
</dbReference>
<reference evidence="2" key="2">
    <citation type="submission" date="2021-04" db="EMBL/GenBank/DDBJ databases">
        <authorList>
            <person name="Zhang T."/>
            <person name="Zhang Y."/>
            <person name="Lu D."/>
            <person name="Zuo D."/>
            <person name="Du Z."/>
        </authorList>
    </citation>
    <scope>NUCLEOTIDE SEQUENCE</scope>
    <source>
        <strain evidence="2">JR1</strain>
    </source>
</reference>
<protein>
    <submittedName>
        <fullName evidence="2">Crp/Fnr family transcriptional regulator</fullName>
    </submittedName>
</protein>
<dbReference type="EMBL" id="JAGTAR010000010">
    <property type="protein sequence ID" value="MBR8535613.1"/>
    <property type="molecule type" value="Genomic_DNA"/>
</dbReference>
<dbReference type="AlphaFoldDB" id="A0A941F449"/>
<dbReference type="InterPro" id="IPR018490">
    <property type="entry name" value="cNMP-bd_dom_sf"/>
</dbReference>
<dbReference type="Pfam" id="PF00027">
    <property type="entry name" value="cNMP_binding"/>
    <property type="match status" value="1"/>
</dbReference>
<reference evidence="2" key="1">
    <citation type="journal article" date="2018" name="Int. J. Syst. Evol. Microbiol.">
        <title>Carboxylicivirga sediminis sp. nov., isolated from coastal sediment.</title>
        <authorList>
            <person name="Wang F.Q."/>
            <person name="Ren L.H."/>
            <person name="Zou R.J."/>
            <person name="Sun Y.Z."/>
            <person name="Liu X.J."/>
            <person name="Jiang F."/>
            <person name="Liu L.J."/>
        </authorList>
    </citation>
    <scope>NUCLEOTIDE SEQUENCE</scope>
    <source>
        <strain evidence="2">JR1</strain>
    </source>
</reference>
<dbReference type="SUPFAM" id="SSF51206">
    <property type="entry name" value="cAMP-binding domain-like"/>
    <property type="match status" value="1"/>
</dbReference>
<keyword evidence="3" id="KW-1185">Reference proteome</keyword>
<proteinExistence type="predicted"/>
<evidence type="ECO:0000313" key="2">
    <source>
        <dbReference type="EMBL" id="MBR8535613.1"/>
    </source>
</evidence>
<dbReference type="InterPro" id="IPR014710">
    <property type="entry name" value="RmlC-like_jellyroll"/>
</dbReference>
<evidence type="ECO:0000313" key="3">
    <source>
        <dbReference type="Proteomes" id="UP000679220"/>
    </source>
</evidence>
<accession>A0A941F449</accession>
<dbReference type="CDD" id="cd00038">
    <property type="entry name" value="CAP_ED"/>
    <property type="match status" value="1"/>
</dbReference>
<dbReference type="Proteomes" id="UP000679220">
    <property type="component" value="Unassembled WGS sequence"/>
</dbReference>
<name>A0A941F449_9BACT</name>
<organism evidence="2 3">
    <name type="scientific">Carboxylicivirga sediminis</name>
    <dbReference type="NCBI Taxonomy" id="2006564"/>
    <lineage>
        <taxon>Bacteria</taxon>
        <taxon>Pseudomonadati</taxon>
        <taxon>Bacteroidota</taxon>
        <taxon>Bacteroidia</taxon>
        <taxon>Marinilabiliales</taxon>
        <taxon>Marinilabiliaceae</taxon>
        <taxon>Carboxylicivirga</taxon>
    </lineage>
</organism>
<feature type="domain" description="Cyclic nucleotide-binding" evidence="1">
    <location>
        <begin position="30"/>
        <end position="117"/>
    </location>
</feature>
<dbReference type="Gene3D" id="2.60.120.10">
    <property type="entry name" value="Jelly Rolls"/>
    <property type="match status" value="1"/>
</dbReference>
<evidence type="ECO:0000259" key="1">
    <source>
        <dbReference type="Pfam" id="PF00027"/>
    </source>
</evidence>
<sequence length="191" mass="22351">MKENLENILKTVNILTDSEISTGLGYFETKSFKKGDILIEAGKVCTWMGYVNSGVLRNYYISSKDEEVTYCLTFPNKFISAFSSFITQKETFENIHALTDVELLVIPYSQYYELMNSSLNWLKFSRFAAEQSYIEMENRLLALQMESAKKRYEDLLKFNPEYLQKVPLKYLASYLGITQRHLSRLRKELSF</sequence>
<gene>
    <name evidence="2" type="ORF">KDU71_08590</name>
</gene>